<feature type="region of interest" description="Disordered" evidence="6">
    <location>
        <begin position="1"/>
        <end position="37"/>
    </location>
</feature>
<keyword evidence="2" id="KW-0805">Transcription regulation</keyword>
<dbReference type="GO" id="GO:0005634">
    <property type="term" value="C:nucleus"/>
    <property type="evidence" value="ECO:0007669"/>
    <property type="project" value="UniProtKB-SubCell"/>
</dbReference>
<keyword evidence="8" id="KW-1185">Reference proteome</keyword>
<keyword evidence="4" id="KW-0804">Transcription</keyword>
<evidence type="ECO:0000256" key="2">
    <source>
        <dbReference type="ARBA" id="ARBA00023015"/>
    </source>
</evidence>
<evidence type="ECO:0000256" key="3">
    <source>
        <dbReference type="ARBA" id="ARBA00023125"/>
    </source>
</evidence>
<dbReference type="GO" id="GO:0003677">
    <property type="term" value="F:DNA binding"/>
    <property type="evidence" value="ECO:0007669"/>
    <property type="project" value="UniProtKB-KW"/>
</dbReference>
<comment type="subcellular location">
    <subcellularLocation>
        <location evidence="1">Nucleus</location>
    </subcellularLocation>
</comment>
<comment type="caution">
    <text evidence="7">The sequence shown here is derived from an EMBL/GenBank/DDBJ whole genome shotgun (WGS) entry which is preliminary data.</text>
</comment>
<keyword evidence="5" id="KW-0539">Nucleus</keyword>
<evidence type="ECO:0000256" key="5">
    <source>
        <dbReference type="ARBA" id="ARBA00023242"/>
    </source>
</evidence>
<feature type="compositionally biased region" description="Polar residues" evidence="6">
    <location>
        <begin position="1"/>
        <end position="12"/>
    </location>
</feature>
<organism evidence="7 8">
    <name type="scientific">Anisodus acutangulus</name>
    <dbReference type="NCBI Taxonomy" id="402998"/>
    <lineage>
        <taxon>Eukaryota</taxon>
        <taxon>Viridiplantae</taxon>
        <taxon>Streptophyta</taxon>
        <taxon>Embryophyta</taxon>
        <taxon>Tracheophyta</taxon>
        <taxon>Spermatophyta</taxon>
        <taxon>Magnoliopsida</taxon>
        <taxon>eudicotyledons</taxon>
        <taxon>Gunneridae</taxon>
        <taxon>Pentapetalae</taxon>
        <taxon>asterids</taxon>
        <taxon>lamiids</taxon>
        <taxon>Solanales</taxon>
        <taxon>Solanaceae</taxon>
        <taxon>Solanoideae</taxon>
        <taxon>Hyoscyameae</taxon>
        <taxon>Anisodus</taxon>
    </lineage>
</organism>
<evidence type="ECO:0000256" key="6">
    <source>
        <dbReference type="SAM" id="MobiDB-lite"/>
    </source>
</evidence>
<evidence type="ECO:0000313" key="7">
    <source>
        <dbReference type="EMBL" id="KAJ8568106.1"/>
    </source>
</evidence>
<dbReference type="EMBL" id="JAJAGQ010000003">
    <property type="protein sequence ID" value="KAJ8568106.1"/>
    <property type="molecule type" value="Genomic_DNA"/>
</dbReference>
<dbReference type="InterPro" id="IPR016177">
    <property type="entry name" value="DNA-bd_dom_sf"/>
</dbReference>
<gene>
    <name evidence="7" type="ORF">K7X08_020828</name>
</gene>
<protein>
    <submittedName>
        <fullName evidence="7">Uncharacterized protein</fullName>
    </submittedName>
</protein>
<evidence type="ECO:0000256" key="1">
    <source>
        <dbReference type="ARBA" id="ARBA00004123"/>
    </source>
</evidence>
<dbReference type="OrthoDB" id="10072024at2759"/>
<sequence>MLSQHQSNINTNKSREDPSDLTQDGSRPWAIDKPNIPMPPPRWERLLRIRAESGTSFANVHLQQHPEYVAEGVKDTQFSFQIPRPLQQNYVKKRLAPSLDESISIIVIVNSISWVVPVGNTGFFGGLAPSSPSDAIPQDVPVSFALSDAAPLDAPVPSAPCDAAPLDVPDGYYLKKPKRMVESDEVVCWVRGYG</sequence>
<proteinExistence type="predicted"/>
<dbReference type="SUPFAM" id="SSF54171">
    <property type="entry name" value="DNA-binding domain"/>
    <property type="match status" value="1"/>
</dbReference>
<accession>A0A9Q1MTY6</accession>
<keyword evidence="3" id="KW-0238">DNA-binding</keyword>
<dbReference type="AlphaFoldDB" id="A0A9Q1MTY6"/>
<evidence type="ECO:0000256" key="4">
    <source>
        <dbReference type="ARBA" id="ARBA00023163"/>
    </source>
</evidence>
<name>A0A9Q1MTY6_9SOLA</name>
<evidence type="ECO:0000313" key="8">
    <source>
        <dbReference type="Proteomes" id="UP001152561"/>
    </source>
</evidence>
<reference evidence="8" key="1">
    <citation type="journal article" date="2023" name="Proc. Natl. Acad. Sci. U.S.A.">
        <title>Genomic and structural basis for evolution of tropane alkaloid biosynthesis.</title>
        <authorList>
            <person name="Wanga Y.-J."/>
            <person name="Taina T."/>
            <person name="Yua J.-Y."/>
            <person name="Lia J."/>
            <person name="Xua B."/>
            <person name="Chenc J."/>
            <person name="D'Auriad J.C."/>
            <person name="Huanga J.-P."/>
            <person name="Huanga S.-X."/>
        </authorList>
    </citation>
    <scope>NUCLEOTIDE SEQUENCE [LARGE SCALE GENOMIC DNA]</scope>
    <source>
        <strain evidence="8">cv. KIB-2019</strain>
    </source>
</reference>
<dbReference type="Proteomes" id="UP001152561">
    <property type="component" value="Unassembled WGS sequence"/>
</dbReference>